<comment type="caution">
    <text evidence="1">The sequence shown here is derived from an EMBL/GenBank/DDBJ whole genome shotgun (WGS) entry which is preliminary data.</text>
</comment>
<dbReference type="EMBL" id="PYDT01000011">
    <property type="protein sequence ID" value="THU45160.1"/>
    <property type="molecule type" value="Genomic_DNA"/>
</dbReference>
<sequence length="75" mass="8670">MRPWQQGSKIFFRQWPLDLCGQIMHGGPWPTLLLVILSLCLQQSLRSFSIDRSSGDVWVMPDNRFSKDASLNICF</sequence>
<proteinExistence type="predicted"/>
<evidence type="ECO:0000313" key="2">
    <source>
        <dbReference type="Proteomes" id="UP000317650"/>
    </source>
</evidence>
<reference evidence="1 2" key="1">
    <citation type="journal article" date="2019" name="Nat. Plants">
        <title>Genome sequencing of Musa balbisiana reveals subgenome evolution and function divergence in polyploid bananas.</title>
        <authorList>
            <person name="Yao X."/>
        </authorList>
    </citation>
    <scope>NUCLEOTIDE SEQUENCE [LARGE SCALE GENOMIC DNA]</scope>
    <source>
        <strain evidence="2">cv. DH-PKW</strain>
        <tissue evidence="1">Leaves</tissue>
    </source>
</reference>
<accession>A0A4S8IAW6</accession>
<dbReference type="Proteomes" id="UP000317650">
    <property type="component" value="Chromosome 2"/>
</dbReference>
<name>A0A4S8IAW6_MUSBA</name>
<dbReference type="AlphaFoldDB" id="A0A4S8IAW6"/>
<gene>
    <name evidence="1" type="ORF">C4D60_Mb02t14950</name>
</gene>
<organism evidence="1 2">
    <name type="scientific">Musa balbisiana</name>
    <name type="common">Banana</name>
    <dbReference type="NCBI Taxonomy" id="52838"/>
    <lineage>
        <taxon>Eukaryota</taxon>
        <taxon>Viridiplantae</taxon>
        <taxon>Streptophyta</taxon>
        <taxon>Embryophyta</taxon>
        <taxon>Tracheophyta</taxon>
        <taxon>Spermatophyta</taxon>
        <taxon>Magnoliopsida</taxon>
        <taxon>Liliopsida</taxon>
        <taxon>Zingiberales</taxon>
        <taxon>Musaceae</taxon>
        <taxon>Musa</taxon>
    </lineage>
</organism>
<protein>
    <submittedName>
        <fullName evidence="1">Uncharacterized protein</fullName>
    </submittedName>
</protein>
<evidence type="ECO:0000313" key="1">
    <source>
        <dbReference type="EMBL" id="THU45160.1"/>
    </source>
</evidence>
<keyword evidence="2" id="KW-1185">Reference proteome</keyword>